<reference evidence="14" key="1">
    <citation type="journal article" date="2014" name="Genome Announc.">
        <title>Draft genome sequence of Rhodosporidium toruloides CECT1137, an oleaginous yeast of biotechnological interest.</title>
        <authorList>
            <person name="Morin N."/>
            <person name="Calcas X."/>
            <person name="Devillers H."/>
            <person name="Durrens P."/>
            <person name="Sherman D.J."/>
            <person name="Nicaud J.-M."/>
            <person name="Neuveglise C."/>
        </authorList>
    </citation>
    <scope>NUCLEOTIDE SEQUENCE</scope>
    <source>
        <strain evidence="14">CECT1137</strain>
    </source>
</reference>
<feature type="domain" description="Carbohydrate kinase FGGY N-terminal" evidence="12">
    <location>
        <begin position="43"/>
        <end position="307"/>
    </location>
</feature>
<evidence type="ECO:0000256" key="3">
    <source>
        <dbReference type="ARBA" id="ARBA00012099"/>
    </source>
</evidence>
<dbReference type="InterPro" id="IPR000577">
    <property type="entry name" value="Carb_kinase_FGGY"/>
</dbReference>
<dbReference type="PANTHER" id="PTHR10196">
    <property type="entry name" value="SUGAR KINASE"/>
    <property type="match status" value="1"/>
</dbReference>
<evidence type="ECO:0000256" key="1">
    <source>
        <dbReference type="ARBA" id="ARBA00005190"/>
    </source>
</evidence>
<dbReference type="PROSITE" id="PS00933">
    <property type="entry name" value="FGGY_KINASES_1"/>
    <property type="match status" value="1"/>
</dbReference>
<dbReference type="SUPFAM" id="SSF53067">
    <property type="entry name" value="Actin-like ATPase domain"/>
    <property type="match status" value="2"/>
</dbReference>
<feature type="region of interest" description="Disordered" evidence="11">
    <location>
        <begin position="459"/>
        <end position="485"/>
    </location>
</feature>
<dbReference type="InterPro" id="IPR018484">
    <property type="entry name" value="FGGY_N"/>
</dbReference>
<sequence>MQRQRSLIAEARGQRPAGLGQIGHRPSSAPDREAVADHETEFIGAIDCGTTSCRFYIFDQWADVVAHHQIEFEQLHPEPGWHEHDPSIYCAEIDKCIEACLEQFEGKGHSKDQLKGVGIATQRETTLLWDRQTGEPLYNAVAWPDARNASNIRDIRARAESTKFDTPDGVIVGEEGIRRLTGLPLSTYFSATKWDWLKENVEEVKEARKRGTLMAGTVDTWLVYQFTGGKDGGIHITDASNACRTLLFNLHKQSWCQQLCDFFDFPPEALPEVVSNSEVYGVFRKGHLLEGVPIAGLIGDQQAALVGNKCLTKGDAKQTYGTGCFMLYNTGTDIVKSTHGLVTTVAYKMGKEGPLHYALEGSIAVGGSSVTWLRDNLGIIDHPREAGELADEVPDTGGVYFVTGFGGLFAPYWDIRATGMLIGLSTFTTKHHIVRATLEATCFQTRAILDAMSKDTALATSSSSSAPNGTSEEKKKEGEEKGPAGLKVLQVDGGMTGSDVTMQLQADILGIDVRRPTMRESTVLGAALLAGGALGLFGWDLSRPETLQKVNRLKVSTFSPRITEEEKEWKYAGWVRAVDRARGWKTNSGHG</sequence>
<dbReference type="FunFam" id="3.30.420.40:FF:000108">
    <property type="entry name" value="Glycerol kinase, glycosomal"/>
    <property type="match status" value="1"/>
</dbReference>
<dbReference type="InterPro" id="IPR005999">
    <property type="entry name" value="Glycerol_kin"/>
</dbReference>
<dbReference type="CDD" id="cd07792">
    <property type="entry name" value="ASKHA_NBD_FGGY_GK1-3-like"/>
    <property type="match status" value="1"/>
</dbReference>
<dbReference type="Gene3D" id="3.30.420.40">
    <property type="match status" value="2"/>
</dbReference>
<gene>
    <name evidence="14" type="ORF">RHTO0S_12e00738g</name>
</gene>
<dbReference type="FunFam" id="3.30.420.40:FF:000086">
    <property type="entry name" value="Glycerol kinase"/>
    <property type="match status" value="1"/>
</dbReference>
<dbReference type="Pfam" id="PF00370">
    <property type="entry name" value="FGGY_N"/>
    <property type="match status" value="1"/>
</dbReference>
<dbReference type="OrthoDB" id="5422795at2759"/>
<evidence type="ECO:0000256" key="10">
    <source>
        <dbReference type="RuleBase" id="RU003733"/>
    </source>
</evidence>
<keyword evidence="6 10" id="KW-0418">Kinase</keyword>
<feature type="domain" description="Carbohydrate kinase FGGY C-terminal" evidence="13">
    <location>
        <begin position="319"/>
        <end position="532"/>
    </location>
</feature>
<dbReference type="EC" id="2.7.1.30" evidence="3"/>
<comment type="similarity">
    <text evidence="2 10">Belongs to the FGGY kinase family.</text>
</comment>
<name>A0A061B9W1_RHOTO</name>
<feature type="compositionally biased region" description="Low complexity" evidence="11">
    <location>
        <begin position="459"/>
        <end position="470"/>
    </location>
</feature>
<dbReference type="EMBL" id="LK052947">
    <property type="protein sequence ID" value="CDR46126.1"/>
    <property type="molecule type" value="Genomic_DNA"/>
</dbReference>
<dbReference type="GO" id="GO:0006641">
    <property type="term" value="P:triglyceride metabolic process"/>
    <property type="evidence" value="ECO:0007669"/>
    <property type="project" value="TreeGrafter"/>
</dbReference>
<dbReference type="NCBIfam" id="TIGR01311">
    <property type="entry name" value="glycerol_kin"/>
    <property type="match status" value="1"/>
</dbReference>
<dbReference type="GO" id="GO:0005739">
    <property type="term" value="C:mitochondrion"/>
    <property type="evidence" value="ECO:0007669"/>
    <property type="project" value="TreeGrafter"/>
</dbReference>
<dbReference type="PIRSF" id="PIRSF000538">
    <property type="entry name" value="GlpK"/>
    <property type="match status" value="1"/>
</dbReference>
<evidence type="ECO:0000259" key="12">
    <source>
        <dbReference type="Pfam" id="PF00370"/>
    </source>
</evidence>
<feature type="region of interest" description="Disordered" evidence="11">
    <location>
        <begin position="1"/>
        <end position="30"/>
    </location>
</feature>
<dbReference type="AlphaFoldDB" id="A0A061B9W1"/>
<keyword evidence="7" id="KW-0319">Glycerol metabolism</keyword>
<dbReference type="InterPro" id="IPR018483">
    <property type="entry name" value="Carb_kinase_FGGY_CS"/>
</dbReference>
<evidence type="ECO:0000256" key="9">
    <source>
        <dbReference type="ARBA" id="ARBA00043149"/>
    </source>
</evidence>
<organism evidence="14">
    <name type="scientific">Rhodotorula toruloides</name>
    <name type="common">Yeast</name>
    <name type="synonym">Rhodosporidium toruloides</name>
    <dbReference type="NCBI Taxonomy" id="5286"/>
    <lineage>
        <taxon>Eukaryota</taxon>
        <taxon>Fungi</taxon>
        <taxon>Dikarya</taxon>
        <taxon>Basidiomycota</taxon>
        <taxon>Pucciniomycotina</taxon>
        <taxon>Microbotryomycetes</taxon>
        <taxon>Sporidiobolales</taxon>
        <taxon>Sporidiobolaceae</taxon>
        <taxon>Rhodotorula</taxon>
    </lineage>
</organism>
<dbReference type="PANTHER" id="PTHR10196:SF69">
    <property type="entry name" value="GLYCEROL KINASE"/>
    <property type="match status" value="1"/>
</dbReference>
<dbReference type="GO" id="GO:0004370">
    <property type="term" value="F:glycerol kinase activity"/>
    <property type="evidence" value="ECO:0007669"/>
    <property type="project" value="UniProtKB-EC"/>
</dbReference>
<dbReference type="PROSITE" id="PS00445">
    <property type="entry name" value="FGGY_KINASES_2"/>
    <property type="match status" value="1"/>
</dbReference>
<feature type="compositionally biased region" description="Basic and acidic residues" evidence="11">
    <location>
        <begin position="471"/>
        <end position="482"/>
    </location>
</feature>
<dbReference type="GO" id="GO:0005524">
    <property type="term" value="F:ATP binding"/>
    <property type="evidence" value="ECO:0007669"/>
    <property type="project" value="UniProtKB-KW"/>
</dbReference>
<dbReference type="GO" id="GO:0046167">
    <property type="term" value="P:glycerol-3-phosphate biosynthetic process"/>
    <property type="evidence" value="ECO:0007669"/>
    <property type="project" value="TreeGrafter"/>
</dbReference>
<proteinExistence type="inferred from homology"/>
<evidence type="ECO:0000313" key="14">
    <source>
        <dbReference type="EMBL" id="CDR46126.1"/>
    </source>
</evidence>
<comment type="pathway">
    <text evidence="1">Polyol metabolism; glycerol degradation via glycerol kinase pathway; sn-glycerol 3-phosphate from glycerol: step 1/1.</text>
</comment>
<evidence type="ECO:0000259" key="13">
    <source>
        <dbReference type="Pfam" id="PF02782"/>
    </source>
</evidence>
<evidence type="ECO:0000256" key="7">
    <source>
        <dbReference type="ARBA" id="ARBA00022798"/>
    </source>
</evidence>
<evidence type="ECO:0000256" key="5">
    <source>
        <dbReference type="ARBA" id="ARBA00022741"/>
    </source>
</evidence>
<evidence type="ECO:0000256" key="2">
    <source>
        <dbReference type="ARBA" id="ARBA00009156"/>
    </source>
</evidence>
<keyword evidence="5" id="KW-0547">Nucleotide-binding</keyword>
<keyword evidence="4 10" id="KW-0808">Transferase</keyword>
<dbReference type="InterPro" id="IPR042018">
    <property type="entry name" value="GK1-3_metazoan-type"/>
</dbReference>
<evidence type="ECO:0000256" key="8">
    <source>
        <dbReference type="ARBA" id="ARBA00022840"/>
    </source>
</evidence>
<keyword evidence="8" id="KW-0067">ATP-binding</keyword>
<evidence type="ECO:0000256" key="11">
    <source>
        <dbReference type="SAM" id="MobiDB-lite"/>
    </source>
</evidence>
<accession>A0A061B9W1</accession>
<dbReference type="Pfam" id="PF02782">
    <property type="entry name" value="FGGY_C"/>
    <property type="match status" value="1"/>
</dbReference>
<dbReference type="UniPathway" id="UPA00618">
    <property type="reaction ID" value="UER00672"/>
</dbReference>
<evidence type="ECO:0000256" key="6">
    <source>
        <dbReference type="ARBA" id="ARBA00022777"/>
    </source>
</evidence>
<dbReference type="GO" id="GO:0019563">
    <property type="term" value="P:glycerol catabolic process"/>
    <property type="evidence" value="ECO:0007669"/>
    <property type="project" value="UniProtKB-UniPathway"/>
</dbReference>
<evidence type="ECO:0000256" key="4">
    <source>
        <dbReference type="ARBA" id="ARBA00022679"/>
    </source>
</evidence>
<dbReference type="InterPro" id="IPR043129">
    <property type="entry name" value="ATPase_NBD"/>
</dbReference>
<dbReference type="InterPro" id="IPR018485">
    <property type="entry name" value="FGGY_C"/>
</dbReference>
<protein>
    <recommendedName>
        <fullName evidence="3">glycerol kinase</fullName>
        <ecNumber evidence="3">2.7.1.30</ecNumber>
    </recommendedName>
    <alternativeName>
        <fullName evidence="9">ATP:glycerol 3-phosphotransferase</fullName>
    </alternativeName>
</protein>